<organism evidence="3 4">
    <name type="scientific">Legionella busanensis</name>
    <dbReference type="NCBI Taxonomy" id="190655"/>
    <lineage>
        <taxon>Bacteria</taxon>
        <taxon>Pseudomonadati</taxon>
        <taxon>Pseudomonadota</taxon>
        <taxon>Gammaproteobacteria</taxon>
        <taxon>Legionellales</taxon>
        <taxon>Legionellaceae</taxon>
        <taxon>Legionella</taxon>
    </lineage>
</organism>
<feature type="transmembrane region" description="Helical" evidence="2">
    <location>
        <begin position="71"/>
        <end position="91"/>
    </location>
</feature>
<protein>
    <recommendedName>
        <fullName evidence="5">Transmembrane protein</fullName>
    </recommendedName>
</protein>
<evidence type="ECO:0000256" key="2">
    <source>
        <dbReference type="SAM" id="Phobius"/>
    </source>
</evidence>
<gene>
    <name evidence="3" type="ORF">NCTC13316_00895</name>
</gene>
<dbReference type="RefSeq" id="WP_176579737.1">
    <property type="nucleotide sequence ID" value="NZ_CAAAHP010000007.1"/>
</dbReference>
<keyword evidence="4" id="KW-1185">Reference proteome</keyword>
<evidence type="ECO:0000313" key="4">
    <source>
        <dbReference type="Proteomes" id="UP000254794"/>
    </source>
</evidence>
<keyword evidence="2" id="KW-0812">Transmembrane</keyword>
<dbReference type="EMBL" id="UGOD01000001">
    <property type="protein sequence ID" value="STX50807.1"/>
    <property type="molecule type" value="Genomic_DNA"/>
</dbReference>
<proteinExistence type="predicted"/>
<dbReference type="Proteomes" id="UP000254794">
    <property type="component" value="Unassembled WGS sequence"/>
</dbReference>
<feature type="transmembrane region" description="Helical" evidence="2">
    <location>
        <begin position="39"/>
        <end position="65"/>
    </location>
</feature>
<name>A0A378JID3_9GAMM</name>
<feature type="compositionally biased region" description="Polar residues" evidence="1">
    <location>
        <begin position="136"/>
        <end position="146"/>
    </location>
</feature>
<feature type="region of interest" description="Disordered" evidence="1">
    <location>
        <begin position="122"/>
        <end position="146"/>
    </location>
</feature>
<evidence type="ECO:0000313" key="3">
    <source>
        <dbReference type="EMBL" id="STX50807.1"/>
    </source>
</evidence>
<evidence type="ECO:0000256" key="1">
    <source>
        <dbReference type="SAM" id="MobiDB-lite"/>
    </source>
</evidence>
<keyword evidence="2" id="KW-1133">Transmembrane helix</keyword>
<sequence>MKFLEHLEGLISSKIEVAKNLWSLFKLEAKLAGLNIYPLFINIVLLPVLLLTIWFSVMTLVGYIVAVLSGYVWLGIVAVLLLNAVILGIVVKRLITNVRQMSFEKTRACFASHKVRDANELQERTASADNQHELENSQQPSSISTT</sequence>
<dbReference type="AlphaFoldDB" id="A0A378JID3"/>
<reference evidence="3 4" key="1">
    <citation type="submission" date="2018-06" db="EMBL/GenBank/DDBJ databases">
        <authorList>
            <consortium name="Pathogen Informatics"/>
            <person name="Doyle S."/>
        </authorList>
    </citation>
    <scope>NUCLEOTIDE SEQUENCE [LARGE SCALE GENOMIC DNA]</scope>
    <source>
        <strain evidence="3 4">NCTC13316</strain>
    </source>
</reference>
<keyword evidence="2" id="KW-0472">Membrane</keyword>
<accession>A0A378JID3</accession>
<evidence type="ECO:0008006" key="5">
    <source>
        <dbReference type="Google" id="ProtNLM"/>
    </source>
</evidence>